<comment type="caution">
    <text evidence="1">The sequence shown here is derived from an EMBL/GenBank/DDBJ whole genome shotgun (WGS) entry which is preliminary data.</text>
</comment>
<evidence type="ECO:0000313" key="1">
    <source>
        <dbReference type="EMBL" id="PXF44123.1"/>
    </source>
</evidence>
<evidence type="ECO:0000313" key="2">
    <source>
        <dbReference type="Proteomes" id="UP000247409"/>
    </source>
</evidence>
<protein>
    <submittedName>
        <fullName evidence="1">Uncharacterized protein</fullName>
    </submittedName>
</protein>
<dbReference type="EMBL" id="NBIV01000101">
    <property type="protein sequence ID" value="PXF44123.1"/>
    <property type="molecule type" value="Genomic_DNA"/>
</dbReference>
<organism evidence="1 2">
    <name type="scientific">Gracilariopsis chorda</name>
    <dbReference type="NCBI Taxonomy" id="448386"/>
    <lineage>
        <taxon>Eukaryota</taxon>
        <taxon>Rhodophyta</taxon>
        <taxon>Florideophyceae</taxon>
        <taxon>Rhodymeniophycidae</taxon>
        <taxon>Gracilariales</taxon>
        <taxon>Gracilariaceae</taxon>
        <taxon>Gracilariopsis</taxon>
    </lineage>
</organism>
<name>A0A2V3IPZ6_9FLOR</name>
<proteinExistence type="predicted"/>
<reference evidence="1 2" key="1">
    <citation type="journal article" date="2018" name="Mol. Biol. Evol.">
        <title>Analysis of the draft genome of the red seaweed Gracilariopsis chorda provides insights into genome size evolution in Rhodophyta.</title>
        <authorList>
            <person name="Lee J."/>
            <person name="Yang E.C."/>
            <person name="Graf L."/>
            <person name="Yang J.H."/>
            <person name="Qiu H."/>
            <person name="Zel Zion U."/>
            <person name="Chan C.X."/>
            <person name="Stephens T.G."/>
            <person name="Weber A.P.M."/>
            <person name="Boo G.H."/>
            <person name="Boo S.M."/>
            <person name="Kim K.M."/>
            <person name="Shin Y."/>
            <person name="Jung M."/>
            <person name="Lee S.J."/>
            <person name="Yim H.S."/>
            <person name="Lee J.H."/>
            <person name="Bhattacharya D."/>
            <person name="Yoon H.S."/>
        </authorList>
    </citation>
    <scope>NUCLEOTIDE SEQUENCE [LARGE SCALE GENOMIC DNA]</scope>
    <source>
        <strain evidence="1 2">SKKU-2015</strain>
        <tissue evidence="1">Whole body</tissue>
    </source>
</reference>
<gene>
    <name evidence="1" type="ORF">BWQ96_06096</name>
</gene>
<sequence>MATGIHPTTPVGNWHAELMRRFADSLDANKRHGILADRLKEMVQPPDRKTLRADKMPKRPGIVHSLCGKGKTSWERPDYTMYLIRIYPSRAFEQHARVQRTRSLSESAARNKLEQGQHRIKRDRIPSIHNLLVVNVRDVNTVCFRRTHTLLLRNVMVFPFGKQE</sequence>
<dbReference type="Proteomes" id="UP000247409">
    <property type="component" value="Unassembled WGS sequence"/>
</dbReference>
<dbReference type="AlphaFoldDB" id="A0A2V3IPZ6"/>
<keyword evidence="2" id="KW-1185">Reference proteome</keyword>
<accession>A0A2V3IPZ6</accession>